<accession>A0A2T0BH00</accession>
<reference evidence="1 2" key="1">
    <citation type="submission" date="2018-03" db="EMBL/GenBank/DDBJ databases">
        <title>Genome sequence of Clostridium vincentii DSM 10228.</title>
        <authorList>
            <person name="Poehlein A."/>
            <person name="Daniel R."/>
        </authorList>
    </citation>
    <scope>NUCLEOTIDE SEQUENCE [LARGE SCALE GENOMIC DNA]</scope>
    <source>
        <strain evidence="1 2">DSM 10228</strain>
    </source>
</reference>
<gene>
    <name evidence="1" type="ORF">CLVI_11420</name>
</gene>
<dbReference type="AlphaFoldDB" id="A0A2T0BH00"/>
<dbReference type="RefSeq" id="WP_106059150.1">
    <property type="nucleotide sequence ID" value="NZ_PVXQ01000009.1"/>
</dbReference>
<keyword evidence="2" id="KW-1185">Reference proteome</keyword>
<dbReference type="OrthoDB" id="2081872at2"/>
<dbReference type="EMBL" id="PVXQ01000009">
    <property type="protein sequence ID" value="PRR83107.1"/>
    <property type="molecule type" value="Genomic_DNA"/>
</dbReference>
<protein>
    <submittedName>
        <fullName evidence="1">Uncharacterized protein</fullName>
    </submittedName>
</protein>
<proteinExistence type="predicted"/>
<sequence>MNVEEVIIAIVKFGEKEYMQELLNGRLYTRRLKYYRYYEKKFSDKSRGDVDEGAQILNDVEFYCINPKNGLTMFSGKGKAKIICDELDKRPIFCSCCILKKDLELIKKDKEYNTYRLNFSRILGEAFDESYWDTGVVIEPNYFFERIKTCCEKEDIVLSGEKIIYYDNKMNLQDLNKSVEDNSKNIVFWKDYAYEKQKEHRILFENISLENNGDNFTLDIGSLDGHSIMFTKKQLKETTLKILIKNDI</sequence>
<name>A0A2T0BH00_9CLOT</name>
<organism evidence="1 2">
    <name type="scientific">Clostridium vincentii</name>
    <dbReference type="NCBI Taxonomy" id="52704"/>
    <lineage>
        <taxon>Bacteria</taxon>
        <taxon>Bacillati</taxon>
        <taxon>Bacillota</taxon>
        <taxon>Clostridia</taxon>
        <taxon>Eubacteriales</taxon>
        <taxon>Clostridiaceae</taxon>
        <taxon>Clostridium</taxon>
    </lineage>
</organism>
<comment type="caution">
    <text evidence="1">The sequence shown here is derived from an EMBL/GenBank/DDBJ whole genome shotgun (WGS) entry which is preliminary data.</text>
</comment>
<evidence type="ECO:0000313" key="1">
    <source>
        <dbReference type="EMBL" id="PRR83107.1"/>
    </source>
</evidence>
<evidence type="ECO:0000313" key="2">
    <source>
        <dbReference type="Proteomes" id="UP000239471"/>
    </source>
</evidence>
<dbReference type="Proteomes" id="UP000239471">
    <property type="component" value="Unassembled WGS sequence"/>
</dbReference>